<accession>A0A6V1NVL1</accession>
<evidence type="ECO:0000313" key="1">
    <source>
        <dbReference type="EMBL" id="CAE0625217.1"/>
    </source>
</evidence>
<proteinExistence type="predicted"/>
<protein>
    <submittedName>
        <fullName evidence="1">Uncharacterized protein</fullName>
    </submittedName>
</protein>
<reference evidence="1" key="1">
    <citation type="submission" date="2021-01" db="EMBL/GenBank/DDBJ databases">
        <authorList>
            <person name="Corre E."/>
            <person name="Pelletier E."/>
            <person name="Niang G."/>
            <person name="Scheremetjew M."/>
            <person name="Finn R."/>
            <person name="Kale V."/>
            <person name="Holt S."/>
            <person name="Cochrane G."/>
            <person name="Meng A."/>
            <person name="Brown T."/>
            <person name="Cohen L."/>
        </authorList>
    </citation>
    <scope>NUCLEOTIDE SEQUENCE</scope>
    <source>
        <strain evidence="1">CCMP3107</strain>
    </source>
</reference>
<organism evidence="1">
    <name type="scientific">Heterosigma akashiwo</name>
    <name type="common">Chromophytic alga</name>
    <name type="synonym">Heterosigma carterae</name>
    <dbReference type="NCBI Taxonomy" id="2829"/>
    <lineage>
        <taxon>Eukaryota</taxon>
        <taxon>Sar</taxon>
        <taxon>Stramenopiles</taxon>
        <taxon>Ochrophyta</taxon>
        <taxon>Raphidophyceae</taxon>
        <taxon>Chattonellales</taxon>
        <taxon>Chattonellaceae</taxon>
        <taxon>Heterosigma</taxon>
    </lineage>
</organism>
<gene>
    <name evidence="1" type="ORF">HAKA00212_LOCUS3885</name>
</gene>
<dbReference type="AlphaFoldDB" id="A0A6V1NVL1"/>
<name>A0A6V1NVL1_HETAK</name>
<sequence length="205" mass="22986">MKKRRSGSINIVDPIMFTKVGKQKFVYVRPNGKAVQYNIASLVDYILCTGDFCEPETRIPFTDADLKKIDEAAIKYNLKKQSVLEARKNVAFYSELKFRRDAIFGLERCLAELAAGMLAAVEEADWELAELAQMRLVMQLLPGFADAWAQLRAADAPAARAALRHHREYLAGPPNRPARDPQGLQAVVQGFLDQLEQGIQPDFGF</sequence>
<dbReference type="EMBL" id="HBIU01009480">
    <property type="protein sequence ID" value="CAE0625217.1"/>
    <property type="molecule type" value="Transcribed_RNA"/>
</dbReference>